<proteinExistence type="predicted"/>
<gene>
    <name evidence="2" type="ORF">K7X08_035930</name>
</gene>
<evidence type="ECO:0000313" key="3">
    <source>
        <dbReference type="Proteomes" id="UP001152561"/>
    </source>
</evidence>
<comment type="caution">
    <text evidence="2">The sequence shown here is derived from an EMBL/GenBank/DDBJ whole genome shotgun (WGS) entry which is preliminary data.</text>
</comment>
<name>A0A9Q1L7K2_9SOLA</name>
<feature type="region of interest" description="Disordered" evidence="1">
    <location>
        <begin position="105"/>
        <end position="133"/>
    </location>
</feature>
<sequence>MEFSLQKDFNIWELEDVGAFLCKMQPVVLDSHKDYAMFSKASKDGEYSVNSFYRLIHENSVEHSVCVGNPKLNQGDPRSCDDLKTRHSEEIDEAVAGKNVDNVKRKGNERVTTNDSDDENVTKKRKTAVESQGIPCESIPETVPATPDDVDDMKVKNVFSTEDERLPLDLEGLAFEPLLESSQSHRMSDGFFCTQAPKADMGDGVDGGVCVGEGNGSQSDIVFVSVSESAIAAITQKYHTAKKGENEKRNEKSIKYGCPENTIVNVVVTEQPRENRLPQGGDVASVDAYNESIDGGLAKMSEYVLAPPPEDVVRPQTGQLADEVPAKAEDIVKDCGVGPSRVGGGIVIPKRKSLTL</sequence>
<reference evidence="3" key="1">
    <citation type="journal article" date="2023" name="Proc. Natl. Acad. Sci. U.S.A.">
        <title>Genomic and structural basis for evolution of tropane alkaloid biosynthesis.</title>
        <authorList>
            <person name="Wanga Y.-J."/>
            <person name="Taina T."/>
            <person name="Yua J.-Y."/>
            <person name="Lia J."/>
            <person name="Xua B."/>
            <person name="Chenc J."/>
            <person name="D'Auriad J.C."/>
            <person name="Huanga J.-P."/>
            <person name="Huanga S.-X."/>
        </authorList>
    </citation>
    <scope>NUCLEOTIDE SEQUENCE [LARGE SCALE GENOMIC DNA]</scope>
    <source>
        <strain evidence="3">cv. KIB-2019</strain>
    </source>
</reference>
<protein>
    <submittedName>
        <fullName evidence="2">Uncharacterized protein</fullName>
    </submittedName>
</protein>
<evidence type="ECO:0000256" key="1">
    <source>
        <dbReference type="SAM" id="MobiDB-lite"/>
    </source>
</evidence>
<keyword evidence="3" id="KW-1185">Reference proteome</keyword>
<evidence type="ECO:0000313" key="2">
    <source>
        <dbReference type="EMBL" id="KAJ8529095.1"/>
    </source>
</evidence>
<dbReference type="Proteomes" id="UP001152561">
    <property type="component" value="Unassembled WGS sequence"/>
</dbReference>
<accession>A0A9Q1L7K2</accession>
<organism evidence="2 3">
    <name type="scientific">Anisodus acutangulus</name>
    <dbReference type="NCBI Taxonomy" id="402998"/>
    <lineage>
        <taxon>Eukaryota</taxon>
        <taxon>Viridiplantae</taxon>
        <taxon>Streptophyta</taxon>
        <taxon>Embryophyta</taxon>
        <taxon>Tracheophyta</taxon>
        <taxon>Spermatophyta</taxon>
        <taxon>Magnoliopsida</taxon>
        <taxon>eudicotyledons</taxon>
        <taxon>Gunneridae</taxon>
        <taxon>Pentapetalae</taxon>
        <taxon>asterids</taxon>
        <taxon>lamiids</taxon>
        <taxon>Solanales</taxon>
        <taxon>Solanaceae</taxon>
        <taxon>Solanoideae</taxon>
        <taxon>Hyoscyameae</taxon>
        <taxon>Anisodus</taxon>
    </lineage>
</organism>
<dbReference type="OrthoDB" id="10634640at2759"/>
<dbReference type="EMBL" id="JAJAGQ010000022">
    <property type="protein sequence ID" value="KAJ8529095.1"/>
    <property type="molecule type" value="Genomic_DNA"/>
</dbReference>
<dbReference type="AlphaFoldDB" id="A0A9Q1L7K2"/>